<evidence type="ECO:0000313" key="2">
    <source>
        <dbReference type="EMBL" id="CAD9176290.1"/>
    </source>
</evidence>
<gene>
    <name evidence="2" type="ORF">ACAT0790_LOCUS53059</name>
</gene>
<reference evidence="2" key="1">
    <citation type="submission" date="2021-01" db="EMBL/GenBank/DDBJ databases">
        <authorList>
            <person name="Corre E."/>
            <person name="Pelletier E."/>
            <person name="Niang G."/>
            <person name="Scheremetjew M."/>
            <person name="Finn R."/>
            <person name="Kale V."/>
            <person name="Holt S."/>
            <person name="Cochrane G."/>
            <person name="Meng A."/>
            <person name="Brown T."/>
            <person name="Cohen L."/>
        </authorList>
    </citation>
    <scope>NUCLEOTIDE SEQUENCE</scope>
    <source>
        <strain evidence="2">OF101</strain>
    </source>
</reference>
<dbReference type="AlphaFoldDB" id="A0A7S1WMA2"/>
<protein>
    <submittedName>
        <fullName evidence="2">Uncharacterized protein</fullName>
    </submittedName>
</protein>
<name>A0A7S1WMA2_ALECA</name>
<proteinExistence type="predicted"/>
<accession>A0A7S1WMA2</accession>
<organism evidence="2">
    <name type="scientific">Alexandrium catenella</name>
    <name type="common">Red tide dinoflagellate</name>
    <name type="synonym">Gonyaulax catenella</name>
    <dbReference type="NCBI Taxonomy" id="2925"/>
    <lineage>
        <taxon>Eukaryota</taxon>
        <taxon>Sar</taxon>
        <taxon>Alveolata</taxon>
        <taxon>Dinophyceae</taxon>
        <taxon>Gonyaulacales</taxon>
        <taxon>Pyrocystaceae</taxon>
        <taxon>Alexandrium</taxon>
    </lineage>
</organism>
<feature type="region of interest" description="Disordered" evidence="1">
    <location>
        <begin position="1"/>
        <end position="22"/>
    </location>
</feature>
<evidence type="ECO:0000256" key="1">
    <source>
        <dbReference type="SAM" id="MobiDB-lite"/>
    </source>
</evidence>
<sequence>MTLKPGDNTPVGRARVHPTSTDTEEAVKAFAAAYIGPQRGFSPAGTQPLLLRLGDGTSESPLVRAATQFLSVEFNFRPLPVLFLLAVTCDVIAFSTPMPPFYKVVVHLRVRNPIPQTVHFRRVQLEARHLNLQGPPLYHYTRDLDKPEYMLLPNEERTLDFELSPLYEVSWGFLFSPKEIAELLSETAVQNVTGGLVVDLTLNINDGYTQVIPYRNEAISLQLCFHPTTPKDVCGGLPHAPP</sequence>
<dbReference type="EMBL" id="HBGE01089091">
    <property type="protein sequence ID" value="CAD9176290.1"/>
    <property type="molecule type" value="Transcribed_RNA"/>
</dbReference>